<name>A0A7X3FYQ6_9BURK</name>
<dbReference type="InterPro" id="IPR001633">
    <property type="entry name" value="EAL_dom"/>
</dbReference>
<accession>A0A7X3FYQ6</accession>
<dbReference type="GO" id="GO:0071111">
    <property type="term" value="F:cyclic-guanylate-specific phosphodiesterase activity"/>
    <property type="evidence" value="ECO:0007669"/>
    <property type="project" value="InterPro"/>
</dbReference>
<dbReference type="Gene3D" id="3.20.20.450">
    <property type="entry name" value="EAL domain"/>
    <property type="match status" value="1"/>
</dbReference>
<dbReference type="PANTHER" id="PTHR33121:SF76">
    <property type="entry name" value="SIGNALING PROTEIN"/>
    <property type="match status" value="1"/>
</dbReference>
<dbReference type="Proteomes" id="UP000443353">
    <property type="component" value="Unassembled WGS sequence"/>
</dbReference>
<dbReference type="InterPro" id="IPR035919">
    <property type="entry name" value="EAL_sf"/>
</dbReference>
<protein>
    <submittedName>
        <fullName evidence="2">EAL domain-containing protein</fullName>
    </submittedName>
</protein>
<reference evidence="2 3" key="1">
    <citation type="submission" date="2019-12" db="EMBL/GenBank/DDBJ databases">
        <authorList>
            <person name="Li C."/>
            <person name="Zhao J."/>
        </authorList>
    </citation>
    <scope>NUCLEOTIDE SEQUENCE [LARGE SCALE GENOMIC DNA]</scope>
    <source>
        <strain evidence="2 3">NEAU-DD11</strain>
    </source>
</reference>
<evidence type="ECO:0000259" key="1">
    <source>
        <dbReference type="PROSITE" id="PS50883"/>
    </source>
</evidence>
<proteinExistence type="predicted"/>
<dbReference type="SUPFAM" id="SSF141868">
    <property type="entry name" value="EAL domain-like"/>
    <property type="match status" value="1"/>
</dbReference>
<comment type="caution">
    <text evidence="2">The sequence shown here is derived from an EMBL/GenBank/DDBJ whole genome shotgun (WGS) entry which is preliminary data.</text>
</comment>
<dbReference type="SMART" id="SM00052">
    <property type="entry name" value="EAL"/>
    <property type="match status" value="1"/>
</dbReference>
<evidence type="ECO:0000313" key="3">
    <source>
        <dbReference type="Proteomes" id="UP000443353"/>
    </source>
</evidence>
<dbReference type="InterPro" id="IPR050706">
    <property type="entry name" value="Cyclic-di-GMP_PDE-like"/>
</dbReference>
<dbReference type="PROSITE" id="PS50883">
    <property type="entry name" value="EAL"/>
    <property type="match status" value="1"/>
</dbReference>
<evidence type="ECO:0000313" key="2">
    <source>
        <dbReference type="EMBL" id="MVW59804.1"/>
    </source>
</evidence>
<gene>
    <name evidence="2" type="ORF">GPY61_07660</name>
</gene>
<dbReference type="Pfam" id="PF00563">
    <property type="entry name" value="EAL"/>
    <property type="match status" value="1"/>
</dbReference>
<organism evidence="2 3">
    <name type="scientific">Massilia cellulosiltytica</name>
    <dbReference type="NCBI Taxonomy" id="2683234"/>
    <lineage>
        <taxon>Bacteria</taxon>
        <taxon>Pseudomonadati</taxon>
        <taxon>Pseudomonadota</taxon>
        <taxon>Betaproteobacteria</taxon>
        <taxon>Burkholderiales</taxon>
        <taxon>Oxalobacteraceae</taxon>
        <taxon>Telluria group</taxon>
        <taxon>Massilia</taxon>
    </lineage>
</organism>
<dbReference type="CDD" id="cd01948">
    <property type="entry name" value="EAL"/>
    <property type="match status" value="1"/>
</dbReference>
<sequence>MTNDSLDDILRGGRLAAVFQPIAASRDLDIVGYEGLIRGPAGSPLEMPAALFAAARAAGRQAELERACLRTVWSRFAALALPGRLFANTSAATLLAPRALIGELAGLGIDGSRVAIELTEEQAVGDFARLRRVARRLGRHGFTLAIDDLGAGFASLRLWLELRPAWVKIDMVFVRGIDRDPVRQAFLAAIRDIARACGTQVIAEGIETAAELAKVRELGIDHVQGYYLARPACVPPRSLRAGADVDRRAA</sequence>
<keyword evidence="3" id="KW-1185">Reference proteome</keyword>
<dbReference type="RefSeq" id="WP_160407962.1">
    <property type="nucleotide sequence ID" value="NZ_WSES01000002.1"/>
</dbReference>
<dbReference type="PANTHER" id="PTHR33121">
    <property type="entry name" value="CYCLIC DI-GMP PHOSPHODIESTERASE PDEF"/>
    <property type="match status" value="1"/>
</dbReference>
<dbReference type="AlphaFoldDB" id="A0A7X3FYQ6"/>
<feature type="domain" description="EAL" evidence="1">
    <location>
        <begin position="1"/>
        <end position="245"/>
    </location>
</feature>
<dbReference type="EMBL" id="WSES01000002">
    <property type="protein sequence ID" value="MVW59804.1"/>
    <property type="molecule type" value="Genomic_DNA"/>
</dbReference>